<dbReference type="SUPFAM" id="SSF54909">
    <property type="entry name" value="Dimeric alpha+beta barrel"/>
    <property type="match status" value="1"/>
</dbReference>
<evidence type="ECO:0000313" key="2">
    <source>
        <dbReference type="EMBL" id="TDE00546.1"/>
    </source>
</evidence>
<reference evidence="2 3" key="1">
    <citation type="submission" date="2019-03" db="EMBL/GenBank/DDBJ databases">
        <title>Flavobacterium LB-D12 sp. nov., isolated from arctic soil.</title>
        <authorList>
            <person name="Chaudhary D.K."/>
        </authorList>
    </citation>
    <scope>NUCLEOTIDE SEQUENCE [LARGE SCALE GENOMIC DNA]</scope>
    <source>
        <strain evidence="2 3">LB-D12</strain>
    </source>
</reference>
<dbReference type="PANTHER" id="PTHR33336">
    <property type="entry name" value="QUINOL MONOOXYGENASE YGIN-RELATED"/>
    <property type="match status" value="1"/>
</dbReference>
<dbReference type="InterPro" id="IPR007138">
    <property type="entry name" value="ABM_dom"/>
</dbReference>
<dbReference type="Proteomes" id="UP000294644">
    <property type="component" value="Unassembled WGS sequence"/>
</dbReference>
<dbReference type="InterPro" id="IPR011008">
    <property type="entry name" value="Dimeric_a/b-barrel"/>
</dbReference>
<dbReference type="AlphaFoldDB" id="A0A4R5CKY3"/>
<dbReference type="RefSeq" id="WP_132067438.1">
    <property type="nucleotide sequence ID" value="NZ_SMFN01000028.1"/>
</dbReference>
<dbReference type="InterPro" id="IPR050744">
    <property type="entry name" value="AI-2_Isomerase_LsrG"/>
</dbReference>
<gene>
    <name evidence="2" type="ORF">E0F91_16190</name>
</gene>
<dbReference type="PROSITE" id="PS51725">
    <property type="entry name" value="ABM"/>
    <property type="match status" value="1"/>
</dbReference>
<keyword evidence="2" id="KW-0503">Monooxygenase</keyword>
<comment type="caution">
    <text evidence="2">The sequence shown here is derived from an EMBL/GenBank/DDBJ whole genome shotgun (WGS) entry which is preliminary data.</text>
</comment>
<accession>A0A4R5CKY3</accession>
<name>A0A4R5CKY3_9FLAO</name>
<feature type="domain" description="ABM" evidence="1">
    <location>
        <begin position="2"/>
        <end position="95"/>
    </location>
</feature>
<dbReference type="PANTHER" id="PTHR33336:SF3">
    <property type="entry name" value="ABM DOMAIN-CONTAINING PROTEIN"/>
    <property type="match status" value="1"/>
</dbReference>
<dbReference type="Pfam" id="PF03992">
    <property type="entry name" value="ABM"/>
    <property type="match status" value="1"/>
</dbReference>
<dbReference type="OrthoDB" id="9812754at2"/>
<organism evidence="2 3">
    <name type="scientific">Flavobacterium sandaracinum</name>
    <dbReference type="NCBI Taxonomy" id="2541733"/>
    <lineage>
        <taxon>Bacteria</taxon>
        <taxon>Pseudomonadati</taxon>
        <taxon>Bacteroidota</taxon>
        <taxon>Flavobacteriia</taxon>
        <taxon>Flavobacteriales</taxon>
        <taxon>Flavobacteriaceae</taxon>
        <taxon>Flavobacterium</taxon>
    </lineage>
</organism>
<evidence type="ECO:0000259" key="1">
    <source>
        <dbReference type="PROSITE" id="PS51725"/>
    </source>
</evidence>
<evidence type="ECO:0000313" key="3">
    <source>
        <dbReference type="Proteomes" id="UP000294644"/>
    </source>
</evidence>
<dbReference type="Gene3D" id="3.30.70.100">
    <property type="match status" value="1"/>
</dbReference>
<dbReference type="GO" id="GO:0004497">
    <property type="term" value="F:monooxygenase activity"/>
    <property type="evidence" value="ECO:0007669"/>
    <property type="project" value="UniProtKB-KW"/>
</dbReference>
<protein>
    <submittedName>
        <fullName evidence="2">Antibiotic biosynthesis monooxygenase</fullName>
    </submittedName>
</protein>
<proteinExistence type="predicted"/>
<sequence length="108" mass="12702">MMIRIAEIEIEPNYLDDYIAILKEEAEASVRLEPGVISIYPMFHKENSNQVRILEIYADEEAYKTHLQTPHFKHYKTETENMVKSLRLIDMSAVDEQTMPQIFKKLGK</sequence>
<dbReference type="EMBL" id="SMFN01000028">
    <property type="protein sequence ID" value="TDE00546.1"/>
    <property type="molecule type" value="Genomic_DNA"/>
</dbReference>
<keyword evidence="2" id="KW-0560">Oxidoreductase</keyword>
<keyword evidence="3" id="KW-1185">Reference proteome</keyword>